<proteinExistence type="predicted"/>
<organism evidence="2 3">
    <name type="scientific">Mycoplasma wenyonii (strain Massachusetts)</name>
    <name type="common">Eperythrozoon wenyonii</name>
    <dbReference type="NCBI Taxonomy" id="1197325"/>
    <lineage>
        <taxon>Bacteria</taxon>
        <taxon>Bacillati</taxon>
        <taxon>Mycoplasmatota</taxon>
        <taxon>Mollicutes</taxon>
        <taxon>Mycoplasmataceae</taxon>
        <taxon>Mycoplasma</taxon>
    </lineage>
</organism>
<evidence type="ECO:0000313" key="3">
    <source>
        <dbReference type="Proteomes" id="UP000009005"/>
    </source>
</evidence>
<keyword evidence="1" id="KW-0812">Transmembrane</keyword>
<gene>
    <name evidence="2" type="ordered locus">WEN_00675</name>
</gene>
<dbReference type="Proteomes" id="UP000009005">
    <property type="component" value="Chromosome"/>
</dbReference>
<accession>I6ZID8</accession>
<dbReference type="OrthoDB" id="393236at2"/>
<feature type="transmembrane region" description="Helical" evidence="1">
    <location>
        <begin position="773"/>
        <end position="796"/>
    </location>
</feature>
<evidence type="ECO:0000256" key="1">
    <source>
        <dbReference type="SAM" id="Phobius"/>
    </source>
</evidence>
<keyword evidence="1" id="KW-1133">Transmembrane helix</keyword>
<reference evidence="2 3" key="1">
    <citation type="journal article" date="2012" name="J. Bacteriol.">
        <title>Complete genome sequence of Mycoplasma wenyonii strain Massachusetts.</title>
        <authorList>
            <person name="Dos Santos A.P."/>
            <person name="Guimaraes A.M."/>
            <person name="do Nascimento N.C."/>
            <person name="Sanmiguel P.J."/>
            <person name="Messick J.B."/>
        </authorList>
    </citation>
    <scope>NUCLEOTIDE SEQUENCE [LARGE SCALE GENOMIC DNA]</scope>
    <source>
        <strain evidence="2 3">Massachusetts</strain>
    </source>
</reference>
<dbReference type="EMBL" id="CP003703">
    <property type="protein sequence ID" value="AFN64940.1"/>
    <property type="molecule type" value="Genomic_DNA"/>
</dbReference>
<dbReference type="STRING" id="1197325.WEN_00675"/>
<evidence type="ECO:0000313" key="2">
    <source>
        <dbReference type="EMBL" id="AFN64940.1"/>
    </source>
</evidence>
<dbReference type="PATRIC" id="fig|1197325.3.peg.149"/>
<dbReference type="RefSeq" id="WP_014849650.1">
    <property type="nucleotide sequence ID" value="NC_018149.1"/>
</dbReference>
<keyword evidence="3" id="KW-1185">Reference proteome</keyword>
<sequence>MSLKTLYGLQSALLATSRPAGELWLDYSKIVEDSQAKNKTHLETYKDLVNSATSEPNLRKELVLPVNLIIYDKYYEKISEWKYLDKYQYDQEILVFDKKGYDPQKINQIGAYKKNWLNNLTHLKNYHYLWTSVYKFPQKDDAQNINWIDGEASGQTLKNLLSLNLPKPEDIKGSFEIHKKIIELDQSFLMSPIISLFSGYWKKGELNKANNVISKVNYGKLKPDSVLWSDLYHYERNKKRDCSELEHNEDDELRVIRKEMSEGFDSQCGRISLLNYNSFFKRHQNRRIYSSGVVGYKRLHPAYWTTHTYFYSLGDWNLDKPSKYQVNREGTDQSLWYVDFDKLFVPEIQLVKEPVKGNFEKKQFQLSFYLDYKKIDNVEAFLKISTKLKFKLKFKYRAKDYEQLFTISEVLNDKKFYFEDHWKYWKSNTGAFSNFELLVFSDNPNIKLQTPENKKEFSYKLNLSIVESRFNILYGLLLDQEELKDMYYSELKNKEKLQKFFYLINKSVREPRVRLINLSSEWTESLKVKLIGMDYSSSATLEYYDFFEGRTKKVELSNLLMLPSFDREKYVKKDHSTSIEKLIGEQNSHKIGSYFWSKMKLQLKEKDLFNGIEKYTLQPKNQRDPDIEDLKDYYKDIEIVVQGENTHYLVRNEAQSFDKSINSSTYHRLFSISDNGKEEVGINLSDFNFRKVFEDNNEIEIEVEYKGNRGTKLVNVQNMVYEGVVLTGKTNFKFNKNQISPESEDFWNKRSSSRYSSYSNKSSGSSWGETSSFLPALIGGTGIGAGLLAGAGSLLLKKFKIALS</sequence>
<dbReference type="AlphaFoldDB" id="I6ZID8"/>
<name>I6ZID8_MYCWM</name>
<dbReference type="KEGG" id="mwe:WEN_00675"/>
<protein>
    <submittedName>
        <fullName evidence="2">Uncharacterized protein</fullName>
    </submittedName>
</protein>
<dbReference type="HOGENOM" id="CLU_347085_0_0_14"/>
<keyword evidence="1" id="KW-0472">Membrane</keyword>